<name>A0A8T1MJ50_CLOSI</name>
<accession>A0A8T1MJ50</accession>
<protein>
    <submittedName>
        <fullName evidence="1">Uncharacterized protein</fullName>
    </submittedName>
</protein>
<reference evidence="1 2" key="2">
    <citation type="journal article" date="2021" name="Genomics">
        <title>High-quality reference genome for Clonorchis sinensis.</title>
        <authorList>
            <person name="Young N.D."/>
            <person name="Stroehlein A.J."/>
            <person name="Kinkar L."/>
            <person name="Wang T."/>
            <person name="Sohn W.M."/>
            <person name="Chang B.C.H."/>
            <person name="Kaur P."/>
            <person name="Weisz D."/>
            <person name="Dudchenko O."/>
            <person name="Aiden E.L."/>
            <person name="Korhonen P.K."/>
            <person name="Gasser R.B."/>
        </authorList>
    </citation>
    <scope>NUCLEOTIDE SEQUENCE [LARGE SCALE GENOMIC DNA]</scope>
    <source>
        <strain evidence="1">Cs-k2</strain>
    </source>
</reference>
<gene>
    <name evidence="1" type="ORF">CSKR_200867</name>
</gene>
<dbReference type="EMBL" id="NIRI02000042">
    <property type="protein sequence ID" value="KAG5448988.1"/>
    <property type="molecule type" value="Genomic_DNA"/>
</dbReference>
<sequence length="117" mass="13618">MSTFFSISLIPVNPCVHTTLPNCLPSVPLIFRNAVNGIKVTIDVYLFLCFFYGYYFPFFVDDDLDYYYDYHVALYRTLKSSTFAVQQLLLSSSSSSSLPRLQHHYCCHYFSCFRCVI</sequence>
<reference evidence="1 2" key="1">
    <citation type="journal article" date="2018" name="Biotechnol. Adv.">
        <title>Improved genomic resources and new bioinformatic workflow for the carcinogenic parasite Clonorchis sinensis: Biotechnological implications.</title>
        <authorList>
            <person name="Wang D."/>
            <person name="Korhonen P.K."/>
            <person name="Gasser R.B."/>
            <person name="Young N.D."/>
        </authorList>
    </citation>
    <scope>NUCLEOTIDE SEQUENCE [LARGE SCALE GENOMIC DNA]</scope>
    <source>
        <strain evidence="1">Cs-k2</strain>
    </source>
</reference>
<comment type="caution">
    <text evidence="1">The sequence shown here is derived from an EMBL/GenBank/DDBJ whole genome shotgun (WGS) entry which is preliminary data.</text>
</comment>
<keyword evidence="2" id="KW-1185">Reference proteome</keyword>
<evidence type="ECO:0000313" key="1">
    <source>
        <dbReference type="EMBL" id="KAG5448988.1"/>
    </source>
</evidence>
<dbReference type="Proteomes" id="UP000286415">
    <property type="component" value="Unassembled WGS sequence"/>
</dbReference>
<proteinExistence type="predicted"/>
<organism evidence="1 2">
    <name type="scientific">Clonorchis sinensis</name>
    <name type="common">Chinese liver fluke</name>
    <dbReference type="NCBI Taxonomy" id="79923"/>
    <lineage>
        <taxon>Eukaryota</taxon>
        <taxon>Metazoa</taxon>
        <taxon>Spiralia</taxon>
        <taxon>Lophotrochozoa</taxon>
        <taxon>Platyhelminthes</taxon>
        <taxon>Trematoda</taxon>
        <taxon>Digenea</taxon>
        <taxon>Opisthorchiida</taxon>
        <taxon>Opisthorchiata</taxon>
        <taxon>Opisthorchiidae</taxon>
        <taxon>Clonorchis</taxon>
    </lineage>
</organism>
<evidence type="ECO:0000313" key="2">
    <source>
        <dbReference type="Proteomes" id="UP000286415"/>
    </source>
</evidence>
<dbReference type="AlphaFoldDB" id="A0A8T1MJ50"/>